<gene>
    <name evidence="3" type="ORF">CAY53_09275</name>
</gene>
<feature type="transmembrane region" description="Helical" evidence="2">
    <location>
        <begin position="145"/>
        <end position="162"/>
    </location>
</feature>
<keyword evidence="2" id="KW-0812">Transmembrane</keyword>
<feature type="transmembrane region" description="Helical" evidence="2">
    <location>
        <begin position="21"/>
        <end position="41"/>
    </location>
</feature>
<reference evidence="3" key="2">
    <citation type="journal article" date="2018" name="MBio">
        <title>Insights into the evolution of host association through the isolation and characterization of a novel human periodontal pathobiont, Desulfobulbus oralis.</title>
        <authorList>
            <person name="Cross K.L."/>
            <person name="Chirania P."/>
            <person name="Xiong W."/>
            <person name="Beall C.J."/>
            <person name="Elkins J.G."/>
            <person name="Giannone R.J."/>
            <person name="Griffen A.L."/>
            <person name="Guss A.M."/>
            <person name="Hettich R.L."/>
            <person name="Joshi S.S."/>
            <person name="Mokrzan E.M."/>
            <person name="Martin R.K."/>
            <person name="Zhulin I.B."/>
            <person name="Leys E.J."/>
            <person name="Podar M."/>
        </authorList>
    </citation>
    <scope>NUCLEOTIDE SEQUENCE [LARGE SCALE GENOMIC DNA]</scope>
    <source>
        <strain evidence="3">ORNL</strain>
    </source>
</reference>
<dbReference type="AlphaFoldDB" id="A0A2L1GPL7"/>
<dbReference type="InterPro" id="IPR038354">
    <property type="entry name" value="VKOR_sf"/>
</dbReference>
<protein>
    <recommendedName>
        <fullName evidence="5">Vitamin K epoxide reductase domain-containing protein</fullName>
    </recommendedName>
</protein>
<sequence>MELTEKADKKFKWSAIPEFCGKWLAAALFLMILAQTAHLLFRGEAYCPNEGCRIVDEQSPLSPIVTNVGGLLYFAILFLLFRAARKRPEGGGAARFLLAPCLLAGMAAEGVLSIFQVQTGAFCAYCCTILAGLFLINLCLGKRQALNAIFTFCGVAVAAFLLTSPKGEGPIAAAQSIRAGTQFVKTGPEGSDIRYFFFKESCKYCKPVLDELMQDNNATLRLNPLAELKKMEFPEATPQSVFVPEANRLFLRGLGINSVPVLLVQRANGSMSLYMGVSQIGEYLQEGVSEVAPGTPAMNKAPAPAADDLEPIDPKSGEPMPQQSEPAAEQKPEDSPPSPPEAPSEAQAPESGQPADPPGADPAETQSATTENSATPEPAGQAGQTSSQSVESPGLPPSDKDSCSIDKDCN</sequence>
<name>A0A2L1GPL7_9BACT</name>
<feature type="compositionally biased region" description="Polar residues" evidence="1">
    <location>
        <begin position="364"/>
        <end position="375"/>
    </location>
</feature>
<feature type="compositionally biased region" description="Basic and acidic residues" evidence="1">
    <location>
        <begin position="398"/>
        <end position="410"/>
    </location>
</feature>
<dbReference type="OrthoDB" id="9782432at2"/>
<keyword evidence="2" id="KW-1133">Transmembrane helix</keyword>
<evidence type="ECO:0000256" key="2">
    <source>
        <dbReference type="SAM" id="Phobius"/>
    </source>
</evidence>
<keyword evidence="2" id="KW-0472">Membrane</keyword>
<evidence type="ECO:0000313" key="4">
    <source>
        <dbReference type="Proteomes" id="UP000239867"/>
    </source>
</evidence>
<dbReference type="EMBL" id="CP021255">
    <property type="protein sequence ID" value="AVD71635.1"/>
    <property type="molecule type" value="Genomic_DNA"/>
</dbReference>
<evidence type="ECO:0000256" key="1">
    <source>
        <dbReference type="SAM" id="MobiDB-lite"/>
    </source>
</evidence>
<reference evidence="3" key="1">
    <citation type="submission" date="2017-05" db="EMBL/GenBank/DDBJ databases">
        <authorList>
            <person name="Song R."/>
            <person name="Chenine A.L."/>
            <person name="Ruprecht R.M."/>
        </authorList>
    </citation>
    <scope>NUCLEOTIDE SEQUENCE</scope>
    <source>
        <strain evidence="3">ORNL</strain>
    </source>
</reference>
<dbReference type="RefSeq" id="WP_104936881.1">
    <property type="nucleotide sequence ID" value="NZ_CP021255.1"/>
</dbReference>
<organism evidence="3 4">
    <name type="scientific">Desulfobulbus oralis</name>
    <dbReference type="NCBI Taxonomy" id="1986146"/>
    <lineage>
        <taxon>Bacteria</taxon>
        <taxon>Pseudomonadati</taxon>
        <taxon>Thermodesulfobacteriota</taxon>
        <taxon>Desulfobulbia</taxon>
        <taxon>Desulfobulbales</taxon>
        <taxon>Desulfobulbaceae</taxon>
        <taxon>Desulfobulbus</taxon>
    </lineage>
</organism>
<feature type="compositionally biased region" description="Polar residues" evidence="1">
    <location>
        <begin position="382"/>
        <end position="391"/>
    </location>
</feature>
<feature type="transmembrane region" description="Helical" evidence="2">
    <location>
        <begin position="119"/>
        <end position="138"/>
    </location>
</feature>
<feature type="transmembrane region" description="Helical" evidence="2">
    <location>
        <begin position="61"/>
        <end position="81"/>
    </location>
</feature>
<feature type="region of interest" description="Disordered" evidence="1">
    <location>
        <begin position="294"/>
        <end position="410"/>
    </location>
</feature>
<accession>A0A2L1GPL7</accession>
<keyword evidence="4" id="KW-1185">Reference proteome</keyword>
<proteinExistence type="predicted"/>
<evidence type="ECO:0008006" key="5">
    <source>
        <dbReference type="Google" id="ProtNLM"/>
    </source>
</evidence>
<evidence type="ECO:0000313" key="3">
    <source>
        <dbReference type="EMBL" id="AVD71635.1"/>
    </source>
</evidence>
<dbReference type="Gene3D" id="1.20.1440.130">
    <property type="entry name" value="VKOR domain"/>
    <property type="match status" value="1"/>
</dbReference>
<dbReference type="KEGG" id="deo:CAY53_09275"/>
<feature type="transmembrane region" description="Helical" evidence="2">
    <location>
        <begin position="93"/>
        <end position="113"/>
    </location>
</feature>
<dbReference type="Proteomes" id="UP000239867">
    <property type="component" value="Chromosome"/>
</dbReference>